<feature type="region of interest" description="Disordered" evidence="1">
    <location>
        <begin position="162"/>
        <end position="188"/>
    </location>
</feature>
<keyword evidence="2" id="KW-1133">Transmembrane helix</keyword>
<dbReference type="PANTHER" id="PTHR35335:SF1">
    <property type="entry name" value="UPF0716 PROTEIN FXSA"/>
    <property type="match status" value="1"/>
</dbReference>
<dbReference type="InterPro" id="IPR007313">
    <property type="entry name" value="FxsA"/>
</dbReference>
<keyword evidence="4" id="KW-1185">Reference proteome</keyword>
<reference evidence="3 4" key="1">
    <citation type="submission" date="2016-10" db="EMBL/GenBank/DDBJ databases">
        <authorList>
            <person name="Varghese N."/>
            <person name="Submissions S."/>
        </authorList>
    </citation>
    <scope>NUCLEOTIDE SEQUENCE [LARGE SCALE GENOMIC DNA]</scope>
    <source>
        <strain evidence="3 4">CGMCC 1.8499</strain>
    </source>
</reference>
<dbReference type="EMBL" id="FPAZ01000009">
    <property type="protein sequence ID" value="SFT76765.1"/>
    <property type="molecule type" value="Genomic_DNA"/>
</dbReference>
<dbReference type="PANTHER" id="PTHR35335">
    <property type="entry name" value="UPF0716 PROTEIN FXSA"/>
    <property type="match status" value="1"/>
</dbReference>
<feature type="transmembrane region" description="Helical" evidence="2">
    <location>
        <begin position="30"/>
        <end position="51"/>
    </location>
</feature>
<evidence type="ECO:0000313" key="3">
    <source>
        <dbReference type="EMBL" id="SFT76765.1"/>
    </source>
</evidence>
<keyword evidence="2" id="KW-0812">Transmembrane</keyword>
<dbReference type="Proteomes" id="UP000183805">
    <property type="component" value="Unassembled WGS sequence"/>
</dbReference>
<sequence>MILGSTLKKDLITHIYISLTQKRATFLESVMFRFLFLLFILVPIVEIALLIQVSEVIGGFATIALVIVTAIVGAKLVKQQGIDAIQNVQLQMAQGQMPAKELFTGLCVIIAGVLLMTPGIMTDVFGFLLLTPVVRNKLAAGLASQATVRMSSQMNQGAAHFQYHSKTSQHEEPTHQPTTIDGEFERKD</sequence>
<feature type="transmembrane region" description="Helical" evidence="2">
    <location>
        <begin position="57"/>
        <end position="77"/>
    </location>
</feature>
<dbReference type="NCBIfam" id="NF008528">
    <property type="entry name" value="PRK11463.1-2"/>
    <property type="match status" value="1"/>
</dbReference>
<evidence type="ECO:0000313" key="4">
    <source>
        <dbReference type="Proteomes" id="UP000183805"/>
    </source>
</evidence>
<accession>A0ABY1GI71</accession>
<evidence type="ECO:0000256" key="2">
    <source>
        <dbReference type="SAM" id="Phobius"/>
    </source>
</evidence>
<protein>
    <submittedName>
        <fullName evidence="3">UPF0716 protein FxsA</fullName>
    </submittedName>
</protein>
<gene>
    <name evidence="3" type="ORF">SAMN04487854_10984</name>
</gene>
<proteinExistence type="predicted"/>
<keyword evidence="2" id="KW-0472">Membrane</keyword>
<name>A0ABY1GI71_9GAMM</name>
<evidence type="ECO:0000256" key="1">
    <source>
        <dbReference type="SAM" id="MobiDB-lite"/>
    </source>
</evidence>
<comment type="caution">
    <text evidence="3">The sequence shown here is derived from an EMBL/GenBank/DDBJ whole genome shotgun (WGS) entry which is preliminary data.</text>
</comment>
<feature type="transmembrane region" description="Helical" evidence="2">
    <location>
        <begin position="102"/>
        <end position="130"/>
    </location>
</feature>
<organism evidence="3 4">
    <name type="scientific">Pseudoalteromonas lipolytica</name>
    <dbReference type="NCBI Taxonomy" id="570156"/>
    <lineage>
        <taxon>Bacteria</taxon>
        <taxon>Pseudomonadati</taxon>
        <taxon>Pseudomonadota</taxon>
        <taxon>Gammaproteobacteria</taxon>
        <taxon>Alteromonadales</taxon>
        <taxon>Pseudoalteromonadaceae</taxon>
        <taxon>Pseudoalteromonas</taxon>
    </lineage>
</organism>
<dbReference type="Pfam" id="PF04186">
    <property type="entry name" value="FxsA"/>
    <property type="match status" value="1"/>
</dbReference>